<keyword evidence="4 6" id="KW-0067">ATP-binding</keyword>
<protein>
    <submittedName>
        <fullName evidence="6">ABC transporter ATP-binding protein</fullName>
    </submittedName>
</protein>
<evidence type="ECO:0000259" key="5">
    <source>
        <dbReference type="PROSITE" id="PS50893"/>
    </source>
</evidence>
<dbReference type="EMBL" id="JARYZI010000003">
    <property type="protein sequence ID" value="MDH8677599.1"/>
    <property type="molecule type" value="Genomic_DNA"/>
</dbReference>
<keyword evidence="3" id="KW-0547">Nucleotide-binding</keyword>
<dbReference type="SUPFAM" id="SSF52540">
    <property type="entry name" value="P-loop containing nucleoside triphosphate hydrolases"/>
    <property type="match status" value="1"/>
</dbReference>
<comment type="similarity">
    <text evidence="1">Belongs to the ABC transporter superfamily.</text>
</comment>
<comment type="caution">
    <text evidence="6">The sequence shown here is derived from an EMBL/GenBank/DDBJ whole genome shotgun (WGS) entry which is preliminary data.</text>
</comment>
<dbReference type="PANTHER" id="PTHR42798:SF6">
    <property type="entry name" value="CELL DIVISION ATP-BINDING PROTEIN FTSE"/>
    <property type="match status" value="1"/>
</dbReference>
<dbReference type="GO" id="GO:0005524">
    <property type="term" value="F:ATP binding"/>
    <property type="evidence" value="ECO:0007669"/>
    <property type="project" value="UniProtKB-KW"/>
</dbReference>
<dbReference type="CDD" id="cd03255">
    <property type="entry name" value="ABC_MJ0796_LolCDE_FtsE"/>
    <property type="match status" value="1"/>
</dbReference>
<dbReference type="Proteomes" id="UP001158045">
    <property type="component" value="Unassembled WGS sequence"/>
</dbReference>
<dbReference type="SMART" id="SM00382">
    <property type="entry name" value="AAA"/>
    <property type="match status" value="1"/>
</dbReference>
<dbReference type="PROSITE" id="PS00211">
    <property type="entry name" value="ABC_TRANSPORTER_1"/>
    <property type="match status" value="1"/>
</dbReference>
<accession>A0ABT6NB04</accession>
<evidence type="ECO:0000313" key="7">
    <source>
        <dbReference type="Proteomes" id="UP001158045"/>
    </source>
</evidence>
<evidence type="ECO:0000256" key="3">
    <source>
        <dbReference type="ARBA" id="ARBA00022741"/>
    </source>
</evidence>
<keyword evidence="2" id="KW-0813">Transport</keyword>
<reference evidence="6 7" key="1">
    <citation type="submission" date="2023-04" db="EMBL/GenBank/DDBJ databases">
        <title>Fusibacter bizertensis strain WBS, isolated from littoral bottom sediments of the Arctic seas - biochemical and genomic analysis.</title>
        <authorList>
            <person name="Brioukhanov A.L."/>
        </authorList>
    </citation>
    <scope>NUCLEOTIDE SEQUENCE [LARGE SCALE GENOMIC DNA]</scope>
    <source>
        <strain evidence="6 7">WBS</strain>
    </source>
</reference>
<dbReference type="Gene3D" id="3.40.50.300">
    <property type="entry name" value="P-loop containing nucleotide triphosphate hydrolases"/>
    <property type="match status" value="1"/>
</dbReference>
<evidence type="ECO:0000313" key="6">
    <source>
        <dbReference type="EMBL" id="MDH8677599.1"/>
    </source>
</evidence>
<sequence length="265" mass="30042">MENSDAKKDIKSAEVTKKDCVIEVKDLRKVYKIGNEKVVALNKINLSIYKGEICCILGTSGSGKSTLLNMMAGLEKPTKGSIEIKGNPIEKMNEKRLAGFRQKYIGFIFQSYNLLAALTALENVAMPLIFRRVPKAKREKIAKKYLKMVGLEERYKHKPSQMSGGQQQRVGIARAFVGTPEIIFADEPTGNLDTKTSIEVMHIMWKMAREKTQTIVIVTHDPEVALYADKVIHIRDGDIQSIEERSVDDVYEKYIKPYEENYVHV</sequence>
<evidence type="ECO:0000256" key="2">
    <source>
        <dbReference type="ARBA" id="ARBA00022448"/>
    </source>
</evidence>
<feature type="domain" description="ABC transporter" evidence="5">
    <location>
        <begin position="22"/>
        <end position="263"/>
    </location>
</feature>
<dbReference type="InterPro" id="IPR003439">
    <property type="entry name" value="ABC_transporter-like_ATP-bd"/>
</dbReference>
<dbReference type="Pfam" id="PF00005">
    <property type="entry name" value="ABC_tran"/>
    <property type="match status" value="1"/>
</dbReference>
<keyword evidence="7" id="KW-1185">Reference proteome</keyword>
<organism evidence="6 7">
    <name type="scientific">Fusibacter bizertensis</name>
    <dbReference type="NCBI Taxonomy" id="1488331"/>
    <lineage>
        <taxon>Bacteria</taxon>
        <taxon>Bacillati</taxon>
        <taxon>Bacillota</taxon>
        <taxon>Clostridia</taxon>
        <taxon>Eubacteriales</taxon>
        <taxon>Eubacteriales Family XII. Incertae Sedis</taxon>
        <taxon>Fusibacter</taxon>
    </lineage>
</organism>
<dbReference type="PROSITE" id="PS50893">
    <property type="entry name" value="ABC_TRANSPORTER_2"/>
    <property type="match status" value="1"/>
</dbReference>
<dbReference type="InterPro" id="IPR017911">
    <property type="entry name" value="MacB-like_ATP-bd"/>
</dbReference>
<name>A0ABT6NB04_9FIRM</name>
<dbReference type="InterPro" id="IPR027417">
    <property type="entry name" value="P-loop_NTPase"/>
</dbReference>
<evidence type="ECO:0000256" key="4">
    <source>
        <dbReference type="ARBA" id="ARBA00022840"/>
    </source>
</evidence>
<gene>
    <name evidence="6" type="ORF">QE109_05545</name>
</gene>
<dbReference type="RefSeq" id="WP_281093696.1">
    <property type="nucleotide sequence ID" value="NZ_JARYZI010000003.1"/>
</dbReference>
<dbReference type="PANTHER" id="PTHR42798">
    <property type="entry name" value="LIPOPROTEIN-RELEASING SYSTEM ATP-BINDING PROTEIN LOLD"/>
    <property type="match status" value="1"/>
</dbReference>
<evidence type="ECO:0000256" key="1">
    <source>
        <dbReference type="ARBA" id="ARBA00005417"/>
    </source>
</evidence>
<proteinExistence type="inferred from homology"/>
<dbReference type="InterPro" id="IPR017871">
    <property type="entry name" value="ABC_transporter-like_CS"/>
</dbReference>
<dbReference type="InterPro" id="IPR003593">
    <property type="entry name" value="AAA+_ATPase"/>
</dbReference>